<accession>A0A8E2DX10</accession>
<proteinExistence type="predicted"/>
<feature type="transmembrane region" description="Helical" evidence="5">
    <location>
        <begin position="234"/>
        <end position="253"/>
    </location>
</feature>
<keyword evidence="7" id="KW-1185">Reference proteome</keyword>
<organism evidence="6 7">
    <name type="scientific">Lepidopterella palustris CBS 459.81</name>
    <dbReference type="NCBI Taxonomy" id="1314670"/>
    <lineage>
        <taxon>Eukaryota</taxon>
        <taxon>Fungi</taxon>
        <taxon>Dikarya</taxon>
        <taxon>Ascomycota</taxon>
        <taxon>Pezizomycotina</taxon>
        <taxon>Dothideomycetes</taxon>
        <taxon>Pleosporomycetidae</taxon>
        <taxon>Mytilinidiales</taxon>
        <taxon>Argynnaceae</taxon>
        <taxon>Lepidopterella</taxon>
    </lineage>
</organism>
<dbReference type="EMBL" id="KV745981">
    <property type="protein sequence ID" value="OCK73091.1"/>
    <property type="molecule type" value="Genomic_DNA"/>
</dbReference>
<feature type="transmembrane region" description="Helical" evidence="5">
    <location>
        <begin position="304"/>
        <end position="327"/>
    </location>
</feature>
<dbReference type="OrthoDB" id="6133115at2759"/>
<dbReference type="InterPro" id="IPR036259">
    <property type="entry name" value="MFS_trans_sf"/>
</dbReference>
<feature type="transmembrane region" description="Helical" evidence="5">
    <location>
        <begin position="158"/>
        <end position="175"/>
    </location>
</feature>
<sequence length="396" mass="43556">MYGYVPEFSAGVVLTHSPFLTALKNPTTVWTIPMVSSSYNLAACVASAVLSTFAWCSGRRGCIIIGCIAAVCGGLLQCTSYGVPQMIVGRLVRYGLGIGCISSYVPTYLAETGSLAGDRGPANALNSIPLISGVPLADWMDYEFTKHSMSQASWRVPVSFQCIFALFSGTITCLLPDTPRWYYARNRIDERDETLCRLYDKPLEDPATQDSKHKIDNTEIKVIHRLCMFFAKTFIRTWMGISLIAYFSTIILSKVGTSKGLVQLVAGFLNTSFALGTVPLYSWQGCVWLYAVEIAPLEYRHIGAALASCGEWMTAFLTTFAGLIGITNVGWKLWLWILAGDVAGMAFVFFLCPETSHKTLGQIDYLFMKGDMHVGDDDENASIDEKVVSDLKTEEL</sequence>
<keyword evidence="2 5" id="KW-0812">Transmembrane</keyword>
<dbReference type="GO" id="GO:0016020">
    <property type="term" value="C:membrane"/>
    <property type="evidence" value="ECO:0007669"/>
    <property type="project" value="UniProtKB-SubCell"/>
</dbReference>
<dbReference type="Gene3D" id="1.20.1250.20">
    <property type="entry name" value="MFS general substrate transporter like domains"/>
    <property type="match status" value="2"/>
</dbReference>
<dbReference type="Proteomes" id="UP000250266">
    <property type="component" value="Unassembled WGS sequence"/>
</dbReference>
<evidence type="ECO:0000256" key="5">
    <source>
        <dbReference type="SAM" id="Phobius"/>
    </source>
</evidence>
<protein>
    <submittedName>
        <fullName evidence="6">MFS general substrate transporter</fullName>
    </submittedName>
</protein>
<name>A0A8E2DX10_9PEZI</name>
<keyword evidence="3 5" id="KW-1133">Transmembrane helix</keyword>
<dbReference type="PANTHER" id="PTHR48022">
    <property type="entry name" value="PLASTIDIC GLUCOSE TRANSPORTER 4"/>
    <property type="match status" value="1"/>
</dbReference>
<gene>
    <name evidence="6" type="ORF">K432DRAFT_420859</name>
</gene>
<comment type="subcellular location">
    <subcellularLocation>
        <location evidence="1">Membrane</location>
        <topology evidence="1">Multi-pass membrane protein</topology>
    </subcellularLocation>
</comment>
<reference evidence="6 7" key="1">
    <citation type="journal article" date="2016" name="Nat. Commun.">
        <title>Ectomycorrhizal ecology is imprinted in the genome of the dominant symbiotic fungus Cenococcum geophilum.</title>
        <authorList>
            <consortium name="DOE Joint Genome Institute"/>
            <person name="Peter M."/>
            <person name="Kohler A."/>
            <person name="Ohm R.A."/>
            <person name="Kuo A."/>
            <person name="Krutzmann J."/>
            <person name="Morin E."/>
            <person name="Arend M."/>
            <person name="Barry K.W."/>
            <person name="Binder M."/>
            <person name="Choi C."/>
            <person name="Clum A."/>
            <person name="Copeland A."/>
            <person name="Grisel N."/>
            <person name="Haridas S."/>
            <person name="Kipfer T."/>
            <person name="LaButti K."/>
            <person name="Lindquist E."/>
            <person name="Lipzen A."/>
            <person name="Maire R."/>
            <person name="Meier B."/>
            <person name="Mihaltcheva S."/>
            <person name="Molinier V."/>
            <person name="Murat C."/>
            <person name="Poggeler S."/>
            <person name="Quandt C.A."/>
            <person name="Sperisen C."/>
            <person name="Tritt A."/>
            <person name="Tisserant E."/>
            <person name="Crous P.W."/>
            <person name="Henrissat B."/>
            <person name="Nehls U."/>
            <person name="Egli S."/>
            <person name="Spatafora J.W."/>
            <person name="Grigoriev I.V."/>
            <person name="Martin F.M."/>
        </authorList>
    </citation>
    <scope>NUCLEOTIDE SEQUENCE [LARGE SCALE GENOMIC DNA]</scope>
    <source>
        <strain evidence="6 7">CBS 459.81</strain>
    </source>
</reference>
<dbReference type="Pfam" id="PF00083">
    <property type="entry name" value="Sugar_tr"/>
    <property type="match status" value="2"/>
</dbReference>
<dbReference type="InterPro" id="IPR005828">
    <property type="entry name" value="MFS_sugar_transport-like"/>
</dbReference>
<dbReference type="SUPFAM" id="SSF103473">
    <property type="entry name" value="MFS general substrate transporter"/>
    <property type="match status" value="1"/>
</dbReference>
<dbReference type="AlphaFoldDB" id="A0A8E2DX10"/>
<evidence type="ECO:0000256" key="3">
    <source>
        <dbReference type="ARBA" id="ARBA00022989"/>
    </source>
</evidence>
<feature type="transmembrane region" description="Helical" evidence="5">
    <location>
        <begin position="38"/>
        <end position="56"/>
    </location>
</feature>
<dbReference type="PANTHER" id="PTHR48022:SF28">
    <property type="entry name" value="MAJOR FACILITATOR SUPERFAMILY (MFS) PROFILE DOMAIN-CONTAINING PROTEIN-RELATED"/>
    <property type="match status" value="1"/>
</dbReference>
<dbReference type="GO" id="GO:0005351">
    <property type="term" value="F:carbohydrate:proton symporter activity"/>
    <property type="evidence" value="ECO:0007669"/>
    <property type="project" value="TreeGrafter"/>
</dbReference>
<evidence type="ECO:0000256" key="2">
    <source>
        <dbReference type="ARBA" id="ARBA00022692"/>
    </source>
</evidence>
<feature type="transmembrane region" description="Helical" evidence="5">
    <location>
        <begin position="333"/>
        <end position="352"/>
    </location>
</feature>
<evidence type="ECO:0000313" key="6">
    <source>
        <dbReference type="EMBL" id="OCK73091.1"/>
    </source>
</evidence>
<evidence type="ECO:0000256" key="1">
    <source>
        <dbReference type="ARBA" id="ARBA00004141"/>
    </source>
</evidence>
<feature type="transmembrane region" description="Helical" evidence="5">
    <location>
        <begin position="273"/>
        <end position="292"/>
    </location>
</feature>
<feature type="transmembrane region" description="Helical" evidence="5">
    <location>
        <begin position="63"/>
        <end position="83"/>
    </location>
</feature>
<evidence type="ECO:0000256" key="4">
    <source>
        <dbReference type="ARBA" id="ARBA00023136"/>
    </source>
</evidence>
<keyword evidence="4 5" id="KW-0472">Membrane</keyword>
<evidence type="ECO:0000313" key="7">
    <source>
        <dbReference type="Proteomes" id="UP000250266"/>
    </source>
</evidence>
<dbReference type="InterPro" id="IPR050360">
    <property type="entry name" value="MFS_Sugar_Transporters"/>
</dbReference>